<accession>A0A933L448</accession>
<dbReference type="GO" id="GO:0010181">
    <property type="term" value="F:FMN binding"/>
    <property type="evidence" value="ECO:0007669"/>
    <property type="project" value="TreeGrafter"/>
</dbReference>
<dbReference type="Gene3D" id="3.40.50.360">
    <property type="match status" value="1"/>
</dbReference>
<reference evidence="2" key="1">
    <citation type="submission" date="2020-07" db="EMBL/GenBank/DDBJ databases">
        <title>Huge and variable diversity of episymbiotic CPR bacteria and DPANN archaea in groundwater ecosystems.</title>
        <authorList>
            <person name="He C.Y."/>
            <person name="Keren R."/>
            <person name="Whittaker M."/>
            <person name="Farag I.F."/>
            <person name="Doudna J."/>
            <person name="Cate J.H.D."/>
            <person name="Banfield J.F."/>
        </authorList>
    </citation>
    <scope>NUCLEOTIDE SEQUENCE</scope>
    <source>
        <strain evidence="2">NC_groundwater_1586_Pr3_B-0.1um_66_15</strain>
    </source>
</reference>
<name>A0A933L448_9HYPH</name>
<organism evidence="2 3">
    <name type="scientific">Devosia nanyangense</name>
    <dbReference type="NCBI Taxonomy" id="1228055"/>
    <lineage>
        <taxon>Bacteria</taxon>
        <taxon>Pseudomonadati</taxon>
        <taxon>Pseudomonadota</taxon>
        <taxon>Alphaproteobacteria</taxon>
        <taxon>Hyphomicrobiales</taxon>
        <taxon>Devosiaceae</taxon>
        <taxon>Devosia</taxon>
    </lineage>
</organism>
<dbReference type="InterPro" id="IPR005025">
    <property type="entry name" value="FMN_Rdtase-like_dom"/>
</dbReference>
<dbReference type="PANTHER" id="PTHR30543:SF21">
    <property type="entry name" value="NAD(P)H-DEPENDENT FMN REDUCTASE LOT6"/>
    <property type="match status" value="1"/>
</dbReference>
<dbReference type="Pfam" id="PF03358">
    <property type="entry name" value="FMN_red"/>
    <property type="match status" value="1"/>
</dbReference>
<dbReference type="GO" id="GO:0005829">
    <property type="term" value="C:cytosol"/>
    <property type="evidence" value="ECO:0007669"/>
    <property type="project" value="TreeGrafter"/>
</dbReference>
<comment type="caution">
    <text evidence="2">The sequence shown here is derived from an EMBL/GenBank/DDBJ whole genome shotgun (WGS) entry which is preliminary data.</text>
</comment>
<dbReference type="GO" id="GO:0016491">
    <property type="term" value="F:oxidoreductase activity"/>
    <property type="evidence" value="ECO:0007669"/>
    <property type="project" value="InterPro"/>
</dbReference>
<sequence length="200" mass="21961">MTKPKIAVIIGSIRPNRFGDKPAQWILEHAKARGDFEVELVDLADYPLPLFDAPASDAWMPTPDPVAAKWQAKLNEFDGYIVVTAEYNRSVPGALKNAIDWAYKPFVRKAVAYVGYGSVGGARAVEHLRNIMTELQAVSVRQGIHIGGSDFMPIMMGQKSWDDTKAAFDAFVPDLLNNLAWWTNATKAARADDEVAAKAA</sequence>
<dbReference type="AlphaFoldDB" id="A0A933L448"/>
<dbReference type="SUPFAM" id="SSF52218">
    <property type="entry name" value="Flavoproteins"/>
    <property type="match status" value="1"/>
</dbReference>
<proteinExistence type="predicted"/>
<feature type="domain" description="NADPH-dependent FMN reductase-like" evidence="1">
    <location>
        <begin position="4"/>
        <end position="143"/>
    </location>
</feature>
<evidence type="ECO:0000259" key="1">
    <source>
        <dbReference type="Pfam" id="PF03358"/>
    </source>
</evidence>
<dbReference type="InterPro" id="IPR050712">
    <property type="entry name" value="NAD(P)H-dep_reductase"/>
</dbReference>
<gene>
    <name evidence="2" type="ORF">HY834_09570</name>
</gene>
<dbReference type="InterPro" id="IPR029039">
    <property type="entry name" value="Flavoprotein-like_sf"/>
</dbReference>
<dbReference type="PANTHER" id="PTHR30543">
    <property type="entry name" value="CHROMATE REDUCTASE"/>
    <property type="match status" value="1"/>
</dbReference>
<evidence type="ECO:0000313" key="2">
    <source>
        <dbReference type="EMBL" id="MBI4921985.1"/>
    </source>
</evidence>
<dbReference type="EMBL" id="JACRAF010000026">
    <property type="protein sequence ID" value="MBI4921985.1"/>
    <property type="molecule type" value="Genomic_DNA"/>
</dbReference>
<dbReference type="Proteomes" id="UP000782610">
    <property type="component" value="Unassembled WGS sequence"/>
</dbReference>
<evidence type="ECO:0000313" key="3">
    <source>
        <dbReference type="Proteomes" id="UP000782610"/>
    </source>
</evidence>
<protein>
    <submittedName>
        <fullName evidence="2">NAD(P)H-dependent oxidoreductase</fullName>
    </submittedName>
</protein>